<keyword evidence="3" id="KW-1185">Reference proteome</keyword>
<feature type="region of interest" description="Disordered" evidence="1">
    <location>
        <begin position="267"/>
        <end position="309"/>
    </location>
</feature>
<dbReference type="AlphaFoldDB" id="A0A8T2PDJ2"/>
<dbReference type="EMBL" id="JAFBMS010000007">
    <property type="protein sequence ID" value="KAG9350605.1"/>
    <property type="molecule type" value="Genomic_DNA"/>
</dbReference>
<feature type="compositionally biased region" description="Basic and acidic residues" evidence="1">
    <location>
        <begin position="288"/>
        <end position="309"/>
    </location>
</feature>
<proteinExistence type="predicted"/>
<gene>
    <name evidence="2" type="ORF">JZ751_024494</name>
</gene>
<evidence type="ECO:0000313" key="2">
    <source>
        <dbReference type="EMBL" id="KAG9350605.1"/>
    </source>
</evidence>
<accession>A0A8T2PDJ2</accession>
<name>A0A8T2PDJ2_9TELE</name>
<organism evidence="2 3">
    <name type="scientific">Albula glossodonta</name>
    <name type="common">roundjaw bonefish</name>
    <dbReference type="NCBI Taxonomy" id="121402"/>
    <lineage>
        <taxon>Eukaryota</taxon>
        <taxon>Metazoa</taxon>
        <taxon>Chordata</taxon>
        <taxon>Craniata</taxon>
        <taxon>Vertebrata</taxon>
        <taxon>Euteleostomi</taxon>
        <taxon>Actinopterygii</taxon>
        <taxon>Neopterygii</taxon>
        <taxon>Teleostei</taxon>
        <taxon>Albuliformes</taxon>
        <taxon>Albulidae</taxon>
        <taxon>Albula</taxon>
    </lineage>
</organism>
<protein>
    <submittedName>
        <fullName evidence="2">Uncharacterized protein</fullName>
    </submittedName>
</protein>
<comment type="caution">
    <text evidence="2">The sequence shown here is derived from an EMBL/GenBank/DDBJ whole genome shotgun (WGS) entry which is preliminary data.</text>
</comment>
<reference evidence="2" key="1">
    <citation type="thesis" date="2021" institute="BYU ScholarsArchive" country="Provo, UT, USA">
        <title>Applications of and Algorithms for Genome Assembly and Genomic Analyses with an Emphasis on Marine Teleosts.</title>
        <authorList>
            <person name="Pickett B.D."/>
        </authorList>
    </citation>
    <scope>NUCLEOTIDE SEQUENCE</scope>
    <source>
        <strain evidence="2">HI-2016</strain>
    </source>
</reference>
<evidence type="ECO:0000256" key="1">
    <source>
        <dbReference type="SAM" id="MobiDB-lite"/>
    </source>
</evidence>
<dbReference type="Proteomes" id="UP000824540">
    <property type="component" value="Unassembled WGS sequence"/>
</dbReference>
<evidence type="ECO:0000313" key="3">
    <source>
        <dbReference type="Proteomes" id="UP000824540"/>
    </source>
</evidence>
<sequence>MSFTVLQGNHDPHAECTVHQTSSSPHFHCDDVVMMQKTGSAEEQPHAWATKLPWVSRAKWRASLPENARKGKRAISMRRDSADCMFVEEGWECSEQWCHVGDVLRGLISSGWNSPAGPFAASSVLCVTMKHRDPSALPPSLLLLDEKPTNAIIGLSIDAVKRLFLCAHRFWCGPFICAGLGREFCEAGEKLLSSAMYTLELSVFSHYTLSHCSDTHPIPLPLTHPLASWECHDEITLSAGAYMRRIPPQWHCDEGALAGPVARVQTGRLIQRDEKKADSDGSASLSQDPERVSPPDSKPQKKEKNWRNK</sequence>
<feature type="compositionally biased region" description="Basic and acidic residues" evidence="1">
    <location>
        <begin position="270"/>
        <end position="279"/>
    </location>
</feature>